<comment type="similarity">
    <text evidence="2">Belongs to the FliH family.</text>
</comment>
<keyword evidence="9" id="KW-0969">Cilium</keyword>
<dbReference type="PANTHER" id="PTHR34982:SF1">
    <property type="entry name" value="FLAGELLAR ASSEMBLY PROTEIN FLIH"/>
    <property type="match status" value="1"/>
</dbReference>
<dbReference type="Pfam" id="PF02108">
    <property type="entry name" value="FliH"/>
    <property type="match status" value="1"/>
</dbReference>
<evidence type="ECO:0000256" key="1">
    <source>
        <dbReference type="ARBA" id="ARBA00003041"/>
    </source>
</evidence>
<keyword evidence="10" id="KW-1185">Reference proteome</keyword>
<evidence type="ECO:0000256" key="6">
    <source>
        <dbReference type="ARBA" id="ARBA00023225"/>
    </source>
</evidence>
<evidence type="ECO:0000256" key="7">
    <source>
        <dbReference type="SAM" id="Coils"/>
    </source>
</evidence>
<accession>A1HN40</accession>
<gene>
    <name evidence="9" type="ORF">TcarDRAFT_2139</name>
</gene>
<dbReference type="Proteomes" id="UP000005139">
    <property type="component" value="Unassembled WGS sequence"/>
</dbReference>
<reference evidence="9 10" key="2">
    <citation type="submission" date="2007-01" db="EMBL/GenBank/DDBJ databases">
        <title>Sequencing of the draft genome and assembly of Thermosinus carboxydivorans Nor1.</title>
        <authorList>
            <consortium name="US DOE Joint Genome Institute (JGI-PGF)"/>
            <person name="Copeland A."/>
            <person name="Lucas S."/>
            <person name="Lapidus A."/>
            <person name="Barry K."/>
            <person name="Glavina del Rio T."/>
            <person name="Dalin E."/>
            <person name="Tice H."/>
            <person name="Bruce D."/>
            <person name="Pitluck S."/>
            <person name="Richardson P."/>
        </authorList>
    </citation>
    <scope>NUCLEOTIDE SEQUENCE [LARGE SCALE GENOMIC DNA]</scope>
    <source>
        <strain evidence="9 10">Nor1</strain>
    </source>
</reference>
<keyword evidence="3" id="KW-0813">Transport</keyword>
<dbReference type="GO" id="GO:0005829">
    <property type="term" value="C:cytosol"/>
    <property type="evidence" value="ECO:0007669"/>
    <property type="project" value="TreeGrafter"/>
</dbReference>
<dbReference type="AlphaFoldDB" id="A1HN40"/>
<organism evidence="9 10">
    <name type="scientific">Thermosinus carboxydivorans Nor1</name>
    <dbReference type="NCBI Taxonomy" id="401526"/>
    <lineage>
        <taxon>Bacteria</taxon>
        <taxon>Bacillati</taxon>
        <taxon>Bacillota</taxon>
        <taxon>Negativicutes</taxon>
        <taxon>Selenomonadales</taxon>
        <taxon>Sporomusaceae</taxon>
        <taxon>Thermosinus</taxon>
    </lineage>
</organism>
<feature type="domain" description="Flagellar assembly protein FliH/Type III secretion system HrpE" evidence="8">
    <location>
        <begin position="120"/>
        <end position="247"/>
    </location>
</feature>
<dbReference type="GO" id="GO:0044781">
    <property type="term" value="P:bacterial-type flagellum organization"/>
    <property type="evidence" value="ECO:0007669"/>
    <property type="project" value="UniProtKB-KW"/>
</dbReference>
<keyword evidence="6" id="KW-1006">Bacterial flagellum protein export</keyword>
<evidence type="ECO:0000256" key="2">
    <source>
        <dbReference type="ARBA" id="ARBA00006602"/>
    </source>
</evidence>
<dbReference type="eggNOG" id="COG1317">
    <property type="taxonomic scope" value="Bacteria"/>
</dbReference>
<evidence type="ECO:0000313" key="10">
    <source>
        <dbReference type="Proteomes" id="UP000005139"/>
    </source>
</evidence>
<evidence type="ECO:0000256" key="3">
    <source>
        <dbReference type="ARBA" id="ARBA00022448"/>
    </source>
</evidence>
<dbReference type="InterPro" id="IPR051472">
    <property type="entry name" value="T3SS_Stator/FliH"/>
</dbReference>
<dbReference type="Gene3D" id="1.20.5.620">
    <property type="entry name" value="F1F0 ATP synthase subunit B, membrane domain"/>
    <property type="match status" value="1"/>
</dbReference>
<keyword evidence="4" id="KW-1005">Bacterial flagellum biogenesis</keyword>
<evidence type="ECO:0000259" key="8">
    <source>
        <dbReference type="Pfam" id="PF02108"/>
    </source>
</evidence>
<feature type="coiled-coil region" evidence="7">
    <location>
        <begin position="47"/>
        <end position="93"/>
    </location>
</feature>
<evidence type="ECO:0000256" key="5">
    <source>
        <dbReference type="ARBA" id="ARBA00022927"/>
    </source>
</evidence>
<keyword evidence="9" id="KW-0282">Flagellum</keyword>
<evidence type="ECO:0000313" key="9">
    <source>
        <dbReference type="EMBL" id="EAX48667.1"/>
    </source>
</evidence>
<keyword evidence="7" id="KW-0175">Coiled coil</keyword>
<evidence type="ECO:0000256" key="4">
    <source>
        <dbReference type="ARBA" id="ARBA00022795"/>
    </source>
</evidence>
<protein>
    <submittedName>
        <fullName evidence="9">Flagellar assembly protein FliH</fullName>
    </submittedName>
</protein>
<dbReference type="PANTHER" id="PTHR34982">
    <property type="entry name" value="YOP PROTEINS TRANSLOCATION PROTEIN L"/>
    <property type="match status" value="1"/>
</dbReference>
<proteinExistence type="inferred from homology"/>
<comment type="caution">
    <text evidence="9">The sequence shown here is derived from an EMBL/GenBank/DDBJ whole genome shotgun (WGS) entry which is preliminary data.</text>
</comment>
<sequence length="258" mass="28833">MKSSFPAARGTRLLSKIIKYVRVQGTPVVIEPVYTTEQTEITNAPAVRAHDEIIANAEKEAARLISEAKQNAAALLNEARQQYENLKKEAFDQGYQEGYRHGVQQGRQEIEAEMQGALRQAADQAGQLLAAAEREYRQTLLDAERHIIDLALAVARKILAREIEENPMVVLPIVRAALEKVRDQEQITILVNPEDFGVVLEAKRDLELVIGRERALQIVADNTVGRGGCLLDTPFGMVDARIDTQFEMIKRVLEDLLP</sequence>
<dbReference type="GO" id="GO:0015031">
    <property type="term" value="P:protein transport"/>
    <property type="evidence" value="ECO:0007669"/>
    <property type="project" value="UniProtKB-KW"/>
</dbReference>
<name>A1HN40_9FIRM</name>
<keyword evidence="5" id="KW-0653">Protein transport</keyword>
<dbReference type="InterPro" id="IPR018035">
    <property type="entry name" value="Flagellar_FliH/T3SS_HrpE"/>
</dbReference>
<comment type="function">
    <text evidence="1">Needed for flagellar regrowth and assembly.</text>
</comment>
<dbReference type="EMBL" id="AAWL01000002">
    <property type="protein sequence ID" value="EAX48667.1"/>
    <property type="molecule type" value="Genomic_DNA"/>
</dbReference>
<reference evidence="9 10" key="1">
    <citation type="submission" date="2007-01" db="EMBL/GenBank/DDBJ databases">
        <title>Annotation of the draft genome assembly of Thermosinus carboxydivorans Nor1.</title>
        <authorList>
            <consortium name="US DOE Joint Genome Institute (JGI-ORNL)"/>
            <person name="Larimer F."/>
            <person name="Land M."/>
            <person name="Hauser L."/>
        </authorList>
    </citation>
    <scope>NUCLEOTIDE SEQUENCE [LARGE SCALE GENOMIC DNA]</scope>
    <source>
        <strain evidence="9 10">Nor1</strain>
    </source>
</reference>
<keyword evidence="9" id="KW-0966">Cell projection</keyword>